<protein>
    <recommendedName>
        <fullName evidence="5">Aspartyl/asparaginy/proline hydroxylase domain-containing protein</fullName>
    </recommendedName>
</protein>
<dbReference type="Gene3D" id="1.25.40.10">
    <property type="entry name" value="Tetratricopeptide repeat domain"/>
    <property type="match status" value="2"/>
</dbReference>
<dbReference type="WBParaSite" id="MBELARI_LOCUS14354.1">
    <property type="protein sequence ID" value="MBELARI_LOCUS14354.1"/>
    <property type="gene ID" value="MBELARI_LOCUS14354"/>
</dbReference>
<evidence type="ECO:0000256" key="2">
    <source>
        <dbReference type="PROSITE-ProRule" id="PRU00339"/>
    </source>
</evidence>
<keyword evidence="6" id="KW-1185">Reference proteome</keyword>
<evidence type="ECO:0000259" key="5">
    <source>
        <dbReference type="Pfam" id="PF05118"/>
    </source>
</evidence>
<feature type="compositionally biased region" description="Acidic residues" evidence="3">
    <location>
        <begin position="219"/>
        <end position="229"/>
    </location>
</feature>
<dbReference type="Proteomes" id="UP000887575">
    <property type="component" value="Unassembled WGS sequence"/>
</dbReference>
<dbReference type="InterPro" id="IPR011990">
    <property type="entry name" value="TPR-like_helical_dom_sf"/>
</dbReference>
<evidence type="ECO:0000256" key="3">
    <source>
        <dbReference type="SAM" id="MobiDB-lite"/>
    </source>
</evidence>
<dbReference type="InterPro" id="IPR027443">
    <property type="entry name" value="IPNS-like_sf"/>
</dbReference>
<feature type="compositionally biased region" description="Acidic residues" evidence="3">
    <location>
        <begin position="314"/>
        <end position="336"/>
    </location>
</feature>
<comment type="similarity">
    <text evidence="1">Belongs to the aspartyl/asparaginyl beta-hydroxylase family.</text>
</comment>
<evidence type="ECO:0000256" key="1">
    <source>
        <dbReference type="ARBA" id="ARBA00007730"/>
    </source>
</evidence>
<keyword evidence="4" id="KW-1133">Transmembrane helix</keyword>
<keyword evidence="4" id="KW-0472">Membrane</keyword>
<dbReference type="GO" id="GO:0062101">
    <property type="term" value="F:peptidyl-aspartic acid 3-dioxygenase activity"/>
    <property type="evidence" value="ECO:0007669"/>
    <property type="project" value="InterPro"/>
</dbReference>
<feature type="repeat" description="TPR" evidence="2">
    <location>
        <begin position="466"/>
        <end position="499"/>
    </location>
</feature>
<keyword evidence="2" id="KW-0802">TPR repeat</keyword>
<organism evidence="6 7">
    <name type="scientific">Mesorhabditis belari</name>
    <dbReference type="NCBI Taxonomy" id="2138241"/>
    <lineage>
        <taxon>Eukaryota</taxon>
        <taxon>Metazoa</taxon>
        <taxon>Ecdysozoa</taxon>
        <taxon>Nematoda</taxon>
        <taxon>Chromadorea</taxon>
        <taxon>Rhabditida</taxon>
        <taxon>Rhabditina</taxon>
        <taxon>Rhabditomorpha</taxon>
        <taxon>Rhabditoidea</taxon>
        <taxon>Rhabditidae</taxon>
        <taxon>Mesorhabditinae</taxon>
        <taxon>Mesorhabditis</taxon>
    </lineage>
</organism>
<feature type="region of interest" description="Disordered" evidence="3">
    <location>
        <begin position="1"/>
        <end position="21"/>
    </location>
</feature>
<dbReference type="GO" id="GO:0005783">
    <property type="term" value="C:endoplasmic reticulum"/>
    <property type="evidence" value="ECO:0007669"/>
    <property type="project" value="TreeGrafter"/>
</dbReference>
<feature type="compositionally biased region" description="Acidic residues" evidence="3">
    <location>
        <begin position="406"/>
        <end position="433"/>
    </location>
</feature>
<dbReference type="AlphaFoldDB" id="A0AAF3EK32"/>
<accession>A0AAF3EK32</accession>
<feature type="region of interest" description="Disordered" evidence="3">
    <location>
        <begin position="95"/>
        <end position="130"/>
    </location>
</feature>
<evidence type="ECO:0000313" key="7">
    <source>
        <dbReference type="WBParaSite" id="MBELARI_LOCUS14354.1"/>
    </source>
</evidence>
<dbReference type="PROSITE" id="PS50005">
    <property type="entry name" value="TPR"/>
    <property type="match status" value="2"/>
</dbReference>
<dbReference type="PANTHER" id="PTHR12366:SF29">
    <property type="entry name" value="ASPARTYL BETA-HYDROXYLASE, ISOFORM L"/>
    <property type="match status" value="1"/>
</dbReference>
<dbReference type="InterPro" id="IPR039038">
    <property type="entry name" value="ASPH"/>
</dbReference>
<keyword evidence="4" id="KW-0812">Transmembrane</keyword>
<reference evidence="7" key="1">
    <citation type="submission" date="2024-02" db="UniProtKB">
        <authorList>
            <consortium name="WormBaseParasite"/>
        </authorList>
    </citation>
    <scope>IDENTIFICATION</scope>
</reference>
<dbReference type="InterPro" id="IPR019734">
    <property type="entry name" value="TPR_rpt"/>
</dbReference>
<sequence>MSSPRPPFRRQGSSVAGGQHPMTVALAPQRVDYSVTKGGARTWAVLLVFMFLCSSLYTVFSAKEVAELGVDFDGDGDMDLDHEVDEVDEVAAQQRHALKDTTPTNDDHGGHDKRNEVKVPKDEIDTADDDEAEYVETTLEEKLFAGLRAKMQKLKNFVKKSTNNDDGDDDDEQPAQQRRGRRNKKRAEAEKGKDEEEEQPKQPEKTSRGLKKVAKRVVDEDDDEEEEQEKETPKKKVQQLRWNPRTRREEMIGDDDDDDDDEVDHKKTRKNGDDDDDEDNDDEDDDEGEGDEKPVEKMEEKKEKGKEKEKEPEPEPESEPEEEEKDEKEEVDDEPEREQISKFKRSRGVVEEPTRPRLKTAHITDDAPKRPCLRKNCPTDFGKEPRKGLLKSKTASGSGKRYQYFVEEENPEAEAEEEEESDDEQDDDDDDEQPPIAEVIAIKKYRSMGREAYKRHAITNRDDHKHREALDQADHLVEKHEYDEAIKLFNQVLKIYPDSPRAHFGKGRAYDIRAEMHAEDSDVDLALEEYEEVIENDDTPDALFRQAASRVVERSRYRGKMHQALNAQRSLIDRFPDEKKHQTDFGLTFLMMKRHDDARKVFRNVLDEDPNNALALAYYGYILKVADRDLEGGVHLMRKGLIRGGDQITDPKFYYHLGDGLMQLGRPVDAYKVYEQGSELGLFLSAHQRSMYNVEGLTGRPWWTLEQTSYTKSLRAVERQWVAIRHEALVALEKHSDYFERENKAITVDGDWRALWLLKNEEWEEENCEIVPQTCAILREFRESSNASRSAMKISVLSSGTRVLPHCGPTNCKLQAHLGLVVPSEARIRVGTERRGWRTGRFIVFDDSFEHELSFAGASSSAFRLVLVIDLWHPEVDWRHRTDLFDED</sequence>
<dbReference type="SMART" id="SM00028">
    <property type="entry name" value="TPR"/>
    <property type="match status" value="4"/>
</dbReference>
<evidence type="ECO:0000256" key="4">
    <source>
        <dbReference type="SAM" id="Phobius"/>
    </source>
</evidence>
<dbReference type="InterPro" id="IPR007803">
    <property type="entry name" value="Asp/Arg/Pro-Hydrxlase"/>
</dbReference>
<feature type="compositionally biased region" description="Acidic residues" evidence="3">
    <location>
        <begin position="252"/>
        <end position="262"/>
    </location>
</feature>
<feature type="compositionally biased region" description="Acidic residues" evidence="3">
    <location>
        <begin position="273"/>
        <end position="290"/>
    </location>
</feature>
<feature type="compositionally biased region" description="Basic and acidic residues" evidence="3">
    <location>
        <begin position="186"/>
        <end position="207"/>
    </location>
</feature>
<dbReference type="Pfam" id="PF13432">
    <property type="entry name" value="TPR_16"/>
    <property type="match status" value="1"/>
</dbReference>
<dbReference type="SUPFAM" id="SSF51197">
    <property type="entry name" value="Clavaminate synthase-like"/>
    <property type="match status" value="1"/>
</dbReference>
<evidence type="ECO:0000313" key="6">
    <source>
        <dbReference type="Proteomes" id="UP000887575"/>
    </source>
</evidence>
<dbReference type="Gene3D" id="2.60.120.330">
    <property type="entry name" value="B-lactam Antibiotic, Isopenicillin N Synthase, Chain"/>
    <property type="match status" value="1"/>
</dbReference>
<feature type="compositionally biased region" description="Basic and acidic residues" evidence="3">
    <location>
        <begin position="105"/>
        <end position="124"/>
    </location>
</feature>
<dbReference type="Pfam" id="PF05118">
    <property type="entry name" value="Asp_Arg_Hydrox"/>
    <property type="match status" value="1"/>
</dbReference>
<dbReference type="SUPFAM" id="SSF48452">
    <property type="entry name" value="TPR-like"/>
    <property type="match status" value="1"/>
</dbReference>
<dbReference type="PANTHER" id="PTHR12366">
    <property type="entry name" value="ASPARTYL/ASPARAGINYL BETA-HYDROXYLASE"/>
    <property type="match status" value="1"/>
</dbReference>
<feature type="transmembrane region" description="Helical" evidence="4">
    <location>
        <begin position="43"/>
        <end position="60"/>
    </location>
</feature>
<name>A0AAF3EK32_9BILA</name>
<proteinExistence type="inferred from homology"/>
<feature type="compositionally biased region" description="Basic and acidic residues" evidence="3">
    <location>
        <begin position="291"/>
        <end position="313"/>
    </location>
</feature>
<feature type="repeat" description="TPR" evidence="2">
    <location>
        <begin position="579"/>
        <end position="612"/>
    </location>
</feature>
<feature type="domain" description="Aspartyl/asparaginy/proline hydroxylase" evidence="5">
    <location>
        <begin position="718"/>
        <end position="874"/>
    </location>
</feature>
<feature type="region of interest" description="Disordered" evidence="3">
    <location>
        <begin position="159"/>
        <end position="434"/>
    </location>
</feature>